<dbReference type="InterPro" id="IPR012772">
    <property type="entry name" value="Ectoine_EctA"/>
</dbReference>
<dbReference type="PANTHER" id="PTHR43877">
    <property type="entry name" value="AMINOALKYLPHOSPHONATE N-ACETYLTRANSFERASE-RELATED-RELATED"/>
    <property type="match status" value="1"/>
</dbReference>
<dbReference type="Proteomes" id="UP000193900">
    <property type="component" value="Unassembled WGS sequence"/>
</dbReference>
<dbReference type="GO" id="GO:0033816">
    <property type="term" value="F:diaminobutyrate acetyltransferase activity"/>
    <property type="evidence" value="ECO:0007669"/>
    <property type="project" value="UniProtKB-EC"/>
</dbReference>
<dbReference type="GO" id="GO:0019491">
    <property type="term" value="P:ectoine biosynthetic process"/>
    <property type="evidence" value="ECO:0007669"/>
    <property type="project" value="UniProtKB-UniPathway"/>
</dbReference>
<dbReference type="PROSITE" id="PS51186">
    <property type="entry name" value="GNAT"/>
    <property type="match status" value="1"/>
</dbReference>
<comment type="catalytic activity">
    <reaction evidence="7 8">
        <text>L-2,4-diaminobutanoate + acetyl-CoA = (2S)-4-acetamido-2-aminobutanoate + CoA + H(+)</text>
        <dbReference type="Rhea" id="RHEA:16901"/>
        <dbReference type="ChEBI" id="CHEBI:15378"/>
        <dbReference type="ChEBI" id="CHEBI:57287"/>
        <dbReference type="ChEBI" id="CHEBI:57288"/>
        <dbReference type="ChEBI" id="CHEBI:58761"/>
        <dbReference type="ChEBI" id="CHEBI:58929"/>
        <dbReference type="EC" id="2.3.1.178"/>
    </reaction>
</comment>
<evidence type="ECO:0000313" key="10">
    <source>
        <dbReference type="EMBL" id="SLN51855.1"/>
    </source>
</evidence>
<feature type="domain" description="N-acetyltransferase" evidence="9">
    <location>
        <begin position="13"/>
        <end position="171"/>
    </location>
</feature>
<evidence type="ECO:0000313" key="11">
    <source>
        <dbReference type="Proteomes" id="UP000193900"/>
    </source>
</evidence>
<dbReference type="CDD" id="cd04301">
    <property type="entry name" value="NAT_SF"/>
    <property type="match status" value="1"/>
</dbReference>
<sequence length="176" mass="19799">MAPTVENIRAPRTTFRKPSAEDGAQVWDLIRACKPLDENSMYCNLLQCDHFRDTCILVELEGEIAGWVSAYVPPTDPDTVFVWQVAVHERARGIGLGRRMLDALLARPETRGTRRLQTTITSDNEASWALFRSFADKRGGTLTAEPHFEEEDHFDGHHATENMVTIEFAAEARKAA</sequence>
<gene>
    <name evidence="8 10" type="primary">ectA</name>
    <name evidence="10" type="ORF">ROA7023_02269</name>
</gene>
<evidence type="ECO:0000256" key="5">
    <source>
        <dbReference type="ARBA" id="ARBA00022679"/>
    </source>
</evidence>
<dbReference type="RefSeq" id="WP_085879129.1">
    <property type="nucleotide sequence ID" value="NZ_FWFZ01000010.1"/>
</dbReference>
<comment type="function">
    <text evidence="8">Catalyzes the acetylation of L-2,4-diaminobutyrate (DABA) to gamma-N-acetyl-alpha,gamma-diaminobutyric acid (ADABA) with acetyl coenzyme A.</text>
</comment>
<evidence type="ECO:0000256" key="4">
    <source>
        <dbReference type="ARBA" id="ARBA00017935"/>
    </source>
</evidence>
<keyword evidence="6 8" id="KW-0012">Acyltransferase</keyword>
<evidence type="ECO:0000259" key="9">
    <source>
        <dbReference type="PROSITE" id="PS51186"/>
    </source>
</evidence>
<organism evidence="10 11">
    <name type="scientific">Roseisalinus antarcticus</name>
    <dbReference type="NCBI Taxonomy" id="254357"/>
    <lineage>
        <taxon>Bacteria</taxon>
        <taxon>Pseudomonadati</taxon>
        <taxon>Pseudomonadota</taxon>
        <taxon>Alphaproteobacteria</taxon>
        <taxon>Rhodobacterales</taxon>
        <taxon>Roseobacteraceae</taxon>
        <taxon>Roseisalinus</taxon>
    </lineage>
</organism>
<accession>A0A1Y5T1Q9</accession>
<comment type="similarity">
    <text evidence="2 8">Belongs to the acetyltransferase family. EctA subfamily.</text>
</comment>
<evidence type="ECO:0000256" key="2">
    <source>
        <dbReference type="ARBA" id="ARBA00010712"/>
    </source>
</evidence>
<dbReference type="SUPFAM" id="SSF55729">
    <property type="entry name" value="Acyl-CoA N-acyltransferases (Nat)"/>
    <property type="match status" value="1"/>
</dbReference>
<dbReference type="InterPro" id="IPR016181">
    <property type="entry name" value="Acyl_CoA_acyltransferase"/>
</dbReference>
<dbReference type="OrthoDB" id="2436196at2"/>
<dbReference type="Pfam" id="PF00583">
    <property type="entry name" value="Acetyltransf_1"/>
    <property type="match status" value="1"/>
</dbReference>
<evidence type="ECO:0000256" key="3">
    <source>
        <dbReference type="ARBA" id="ARBA00012355"/>
    </source>
</evidence>
<dbReference type="NCBIfam" id="TIGR02406">
    <property type="entry name" value="ectoine_EctA"/>
    <property type="match status" value="1"/>
</dbReference>
<reference evidence="10 11" key="1">
    <citation type="submission" date="2017-03" db="EMBL/GenBank/DDBJ databases">
        <authorList>
            <person name="Afonso C.L."/>
            <person name="Miller P.J."/>
            <person name="Scott M.A."/>
            <person name="Spackman E."/>
            <person name="Goraichik I."/>
            <person name="Dimitrov K.M."/>
            <person name="Suarez D.L."/>
            <person name="Swayne D.E."/>
        </authorList>
    </citation>
    <scope>NUCLEOTIDE SEQUENCE [LARGE SCALE GENOMIC DNA]</scope>
    <source>
        <strain evidence="10 11">CECT 7023</strain>
    </source>
</reference>
<keyword evidence="5 8" id="KW-0808">Transferase</keyword>
<dbReference type="EC" id="2.3.1.178" evidence="3 8"/>
<evidence type="ECO:0000256" key="1">
    <source>
        <dbReference type="ARBA" id="ARBA00004978"/>
    </source>
</evidence>
<dbReference type="InterPro" id="IPR000182">
    <property type="entry name" value="GNAT_dom"/>
</dbReference>
<dbReference type="InterPro" id="IPR050832">
    <property type="entry name" value="Bact_Acetyltransf"/>
</dbReference>
<name>A0A1Y5T1Q9_9RHOB</name>
<comment type="pathway">
    <text evidence="1 8">Amine and polyamine biosynthesis; ectoine biosynthesis; L-ectoine from L-aspartate 4-semialdehyde: step 2/3.</text>
</comment>
<dbReference type="AlphaFoldDB" id="A0A1Y5T1Q9"/>
<proteinExistence type="inferred from homology"/>
<dbReference type="Gene3D" id="3.40.630.30">
    <property type="match status" value="1"/>
</dbReference>
<evidence type="ECO:0000256" key="7">
    <source>
        <dbReference type="ARBA" id="ARBA00048924"/>
    </source>
</evidence>
<evidence type="ECO:0000256" key="8">
    <source>
        <dbReference type="RuleBase" id="RU365045"/>
    </source>
</evidence>
<keyword evidence="11" id="KW-1185">Reference proteome</keyword>
<protein>
    <recommendedName>
        <fullName evidence="4 8">L-2,4-diaminobutyric acid acetyltransferase</fullName>
        <shortName evidence="8">DABA acetyltransferase</shortName>
        <ecNumber evidence="3 8">2.3.1.178</ecNumber>
    </recommendedName>
</protein>
<evidence type="ECO:0000256" key="6">
    <source>
        <dbReference type="ARBA" id="ARBA00023315"/>
    </source>
</evidence>
<dbReference type="UniPathway" id="UPA00067">
    <property type="reaction ID" value="UER00122"/>
</dbReference>
<dbReference type="EMBL" id="FWFZ01000010">
    <property type="protein sequence ID" value="SLN51855.1"/>
    <property type="molecule type" value="Genomic_DNA"/>
</dbReference>